<accession>A0ABW7F8A7</accession>
<sequence length="126" mass="13236">MKLFAPLAAVLIALAGPAYSADEHGHDHKPLHGGILAESGPTEYELVAKPDAITLHAREKGKPVSVQGARAKLTILSGTEQSVVELKPAADRLQASGSFKVVPGTKIVATVELQGRKPANLRFAIK</sequence>
<reference evidence="2 3" key="1">
    <citation type="submission" date="2024-08" db="EMBL/GenBank/DDBJ databases">
        <authorList>
            <person name="Lu H."/>
        </authorList>
    </citation>
    <scope>NUCLEOTIDE SEQUENCE [LARGE SCALE GENOMIC DNA]</scope>
    <source>
        <strain evidence="2 3">LYH14W</strain>
    </source>
</reference>
<dbReference type="EMBL" id="JBIGHV010000010">
    <property type="protein sequence ID" value="MFG6432857.1"/>
    <property type="molecule type" value="Genomic_DNA"/>
</dbReference>
<evidence type="ECO:0008006" key="4">
    <source>
        <dbReference type="Google" id="ProtNLM"/>
    </source>
</evidence>
<keyword evidence="1" id="KW-0732">Signal</keyword>
<protein>
    <recommendedName>
        <fullName evidence="4">Copper-binding protein</fullName>
    </recommendedName>
</protein>
<evidence type="ECO:0000313" key="2">
    <source>
        <dbReference type="EMBL" id="MFG6432857.1"/>
    </source>
</evidence>
<gene>
    <name evidence="2" type="ORF">ACG00Y_23275</name>
</gene>
<name>A0ABW7F8A7_9BURK</name>
<dbReference type="RefSeq" id="WP_394483061.1">
    <property type="nucleotide sequence ID" value="NZ_JBIGHV010000010.1"/>
</dbReference>
<dbReference type="Proteomes" id="UP001606210">
    <property type="component" value="Unassembled WGS sequence"/>
</dbReference>
<proteinExistence type="predicted"/>
<evidence type="ECO:0000313" key="3">
    <source>
        <dbReference type="Proteomes" id="UP001606210"/>
    </source>
</evidence>
<feature type="chain" id="PRO_5047070719" description="Copper-binding protein" evidence="1">
    <location>
        <begin position="21"/>
        <end position="126"/>
    </location>
</feature>
<organism evidence="2 3">
    <name type="scientific">Pelomonas parva</name>
    <dbReference type="NCBI Taxonomy" id="3299032"/>
    <lineage>
        <taxon>Bacteria</taxon>
        <taxon>Pseudomonadati</taxon>
        <taxon>Pseudomonadota</taxon>
        <taxon>Betaproteobacteria</taxon>
        <taxon>Burkholderiales</taxon>
        <taxon>Sphaerotilaceae</taxon>
        <taxon>Roseateles</taxon>
    </lineage>
</organism>
<evidence type="ECO:0000256" key="1">
    <source>
        <dbReference type="SAM" id="SignalP"/>
    </source>
</evidence>
<comment type="caution">
    <text evidence="2">The sequence shown here is derived from an EMBL/GenBank/DDBJ whole genome shotgun (WGS) entry which is preliminary data.</text>
</comment>
<feature type="signal peptide" evidence="1">
    <location>
        <begin position="1"/>
        <end position="20"/>
    </location>
</feature>
<keyword evidence="3" id="KW-1185">Reference proteome</keyword>